<dbReference type="InterPro" id="IPR032675">
    <property type="entry name" value="LRR_dom_sf"/>
</dbReference>
<dbReference type="GO" id="GO:0005615">
    <property type="term" value="C:extracellular space"/>
    <property type="evidence" value="ECO:0007669"/>
    <property type="project" value="TreeGrafter"/>
</dbReference>
<comment type="caution">
    <text evidence="6">The sequence shown here is derived from an EMBL/GenBank/DDBJ whole genome shotgun (WGS) entry which is preliminary data.</text>
</comment>
<dbReference type="PANTHER" id="PTHR24373:SF370">
    <property type="entry name" value="FISH-LIPS, ISOFORM E"/>
    <property type="match status" value="1"/>
</dbReference>
<evidence type="ECO:0000313" key="7">
    <source>
        <dbReference type="Proteomes" id="UP001054945"/>
    </source>
</evidence>
<dbReference type="InterPro" id="IPR003591">
    <property type="entry name" value="Leu-rich_rpt_typical-subtyp"/>
</dbReference>
<dbReference type="AlphaFoldDB" id="A0AAV4X6C3"/>
<gene>
    <name evidence="6" type="primary">Lrrn3</name>
    <name evidence="6" type="ORF">CEXT_815981</name>
</gene>
<dbReference type="GO" id="GO:0031012">
    <property type="term" value="C:extracellular matrix"/>
    <property type="evidence" value="ECO:0007669"/>
    <property type="project" value="TreeGrafter"/>
</dbReference>
<organism evidence="6 7">
    <name type="scientific">Caerostris extrusa</name>
    <name type="common">Bark spider</name>
    <name type="synonym">Caerostris bankana</name>
    <dbReference type="NCBI Taxonomy" id="172846"/>
    <lineage>
        <taxon>Eukaryota</taxon>
        <taxon>Metazoa</taxon>
        <taxon>Ecdysozoa</taxon>
        <taxon>Arthropoda</taxon>
        <taxon>Chelicerata</taxon>
        <taxon>Arachnida</taxon>
        <taxon>Araneae</taxon>
        <taxon>Araneomorphae</taxon>
        <taxon>Entelegynae</taxon>
        <taxon>Araneoidea</taxon>
        <taxon>Araneidae</taxon>
        <taxon>Caerostris</taxon>
    </lineage>
</organism>
<keyword evidence="3" id="KW-0677">Repeat</keyword>
<dbReference type="SUPFAM" id="SSF52058">
    <property type="entry name" value="L domain-like"/>
    <property type="match status" value="1"/>
</dbReference>
<evidence type="ECO:0000259" key="5">
    <source>
        <dbReference type="SMART" id="SM00082"/>
    </source>
</evidence>
<protein>
    <submittedName>
        <fullName evidence="6">Leucine-rich repeat neuronal protein 3</fullName>
    </submittedName>
</protein>
<dbReference type="Gene3D" id="3.80.10.10">
    <property type="entry name" value="Ribonuclease Inhibitor"/>
    <property type="match status" value="2"/>
</dbReference>
<proteinExistence type="predicted"/>
<name>A0AAV4X6C3_CAEEX</name>
<evidence type="ECO:0000256" key="2">
    <source>
        <dbReference type="ARBA" id="ARBA00022729"/>
    </source>
</evidence>
<dbReference type="Pfam" id="PF13855">
    <property type="entry name" value="LRR_8"/>
    <property type="match status" value="2"/>
</dbReference>
<dbReference type="InterPro" id="IPR001611">
    <property type="entry name" value="Leu-rich_rpt"/>
</dbReference>
<accession>A0AAV4X6C3</accession>
<dbReference type="Pfam" id="PF01463">
    <property type="entry name" value="LRRCT"/>
    <property type="match status" value="1"/>
</dbReference>
<keyword evidence="7" id="KW-1185">Reference proteome</keyword>
<dbReference type="InterPro" id="IPR000483">
    <property type="entry name" value="Cys-rich_flank_reg_C"/>
</dbReference>
<keyword evidence="1" id="KW-0433">Leucine-rich repeat</keyword>
<keyword evidence="4" id="KW-0472">Membrane</keyword>
<evidence type="ECO:0000256" key="3">
    <source>
        <dbReference type="ARBA" id="ARBA00022737"/>
    </source>
</evidence>
<sequence length="418" mass="47441">MDCSQRGISKLPTSLEFGHPISVINFQSNRIKALEMSTFARVDNIEELDLSANQITQIQNFTFAPFHSLALLRLSHNYLTEVAPGLLDGMRNLRVLEIGHNVIQRLNNTAFRATPNLQELRMQYNPIFELPEQLFKFLPKLERLDLQDTGLVRLPSELFSPTPHLHWLSLSSNAFENVPEEALSKAPMLENLDLSGNDFTSLDRGNFRRLSKVSLLYLNNLSRLRRIEKDALAGLTALKSFSCSYNPNLIYVDEEAFGSANSTISKERTMPHEQLFLRQNALRTLKSPLKMESWSSLSFVDLADNPWKCDCNLRWMRQLKMETQMNIVCDSPANLRGRPLSTVSASELKCESTWALTTFVLSVSTLVVFALVVLTSSAIVCSRTRVGLYVRAKKQFSYAKVKPKLETVDLDWDPSADF</sequence>
<reference evidence="6 7" key="1">
    <citation type="submission" date="2021-06" db="EMBL/GenBank/DDBJ databases">
        <title>Caerostris extrusa draft genome.</title>
        <authorList>
            <person name="Kono N."/>
            <person name="Arakawa K."/>
        </authorList>
    </citation>
    <scope>NUCLEOTIDE SEQUENCE [LARGE SCALE GENOMIC DNA]</scope>
</reference>
<keyword evidence="4" id="KW-1133">Transmembrane helix</keyword>
<dbReference type="EMBL" id="BPLR01017195">
    <property type="protein sequence ID" value="GIY89358.1"/>
    <property type="molecule type" value="Genomic_DNA"/>
</dbReference>
<evidence type="ECO:0000256" key="4">
    <source>
        <dbReference type="SAM" id="Phobius"/>
    </source>
</evidence>
<dbReference type="PANTHER" id="PTHR24373">
    <property type="entry name" value="SLIT RELATED LEUCINE-RICH REPEAT NEURONAL PROTEIN"/>
    <property type="match status" value="1"/>
</dbReference>
<dbReference type="Proteomes" id="UP001054945">
    <property type="component" value="Unassembled WGS sequence"/>
</dbReference>
<dbReference type="PROSITE" id="PS51450">
    <property type="entry name" value="LRR"/>
    <property type="match status" value="1"/>
</dbReference>
<keyword evidence="2" id="KW-0732">Signal</keyword>
<evidence type="ECO:0000313" key="6">
    <source>
        <dbReference type="EMBL" id="GIY89358.1"/>
    </source>
</evidence>
<feature type="domain" description="LRRCT" evidence="5">
    <location>
        <begin position="305"/>
        <end position="351"/>
    </location>
</feature>
<dbReference type="SMART" id="SM00369">
    <property type="entry name" value="LRR_TYP"/>
    <property type="match status" value="7"/>
</dbReference>
<keyword evidence="4" id="KW-0812">Transmembrane</keyword>
<feature type="transmembrane region" description="Helical" evidence="4">
    <location>
        <begin position="354"/>
        <end position="381"/>
    </location>
</feature>
<dbReference type="InterPro" id="IPR050328">
    <property type="entry name" value="Dev_Immune_Receptor"/>
</dbReference>
<evidence type="ECO:0000256" key="1">
    <source>
        <dbReference type="ARBA" id="ARBA00022614"/>
    </source>
</evidence>
<dbReference type="SMART" id="SM00082">
    <property type="entry name" value="LRRCT"/>
    <property type="match status" value="1"/>
</dbReference>